<evidence type="ECO:0000313" key="6">
    <source>
        <dbReference type="Proteomes" id="UP000814010"/>
    </source>
</evidence>
<dbReference type="GO" id="GO:0005524">
    <property type="term" value="F:ATP binding"/>
    <property type="evidence" value="ECO:0007669"/>
    <property type="project" value="UniProtKB-KW"/>
</dbReference>
<keyword evidence="2" id="KW-0547">Nucleotide-binding</keyword>
<dbReference type="InterPro" id="IPR048740">
    <property type="entry name" value="PurT_C"/>
</dbReference>
<comment type="caution">
    <text evidence="5">The sequence shown here is derived from an EMBL/GenBank/DDBJ whole genome shotgun (WGS) entry which is preliminary data.</text>
</comment>
<evidence type="ECO:0000256" key="1">
    <source>
        <dbReference type="ARBA" id="ARBA00022598"/>
    </source>
</evidence>
<feature type="domain" description="PurT C-terminal" evidence="4">
    <location>
        <begin position="2"/>
        <end position="57"/>
    </location>
</feature>
<evidence type="ECO:0000256" key="3">
    <source>
        <dbReference type="ARBA" id="ARBA00022840"/>
    </source>
</evidence>
<feature type="non-terminal residue" evidence="5">
    <location>
        <position position="1"/>
    </location>
</feature>
<accession>A0A9Q4A754</accession>
<organism evidence="5 6">
    <name type="scientific">Pseudomonas syringae</name>
    <dbReference type="NCBI Taxonomy" id="317"/>
    <lineage>
        <taxon>Bacteria</taxon>
        <taxon>Pseudomonadati</taxon>
        <taxon>Pseudomonadota</taxon>
        <taxon>Gammaproteobacteria</taxon>
        <taxon>Pseudomonadales</taxon>
        <taxon>Pseudomonadaceae</taxon>
        <taxon>Pseudomonas</taxon>
    </lineage>
</organism>
<dbReference type="Pfam" id="PF21244">
    <property type="entry name" value="PurT_C"/>
    <property type="match status" value="1"/>
</dbReference>
<sequence>TQTAFANLGAALAEPDTALRLFGKPEVNGQRRMGVALARDESIEAARAKATRAAQAVKVEL</sequence>
<keyword evidence="1" id="KW-0436">Ligase</keyword>
<name>A0A9Q4A754_PSESX</name>
<dbReference type="InterPro" id="IPR011054">
    <property type="entry name" value="Rudment_hybrid_motif"/>
</dbReference>
<evidence type="ECO:0000313" key="5">
    <source>
        <dbReference type="EMBL" id="MCF5631421.1"/>
    </source>
</evidence>
<dbReference type="GO" id="GO:0016874">
    <property type="term" value="F:ligase activity"/>
    <property type="evidence" value="ECO:0007669"/>
    <property type="project" value="UniProtKB-KW"/>
</dbReference>
<dbReference type="Proteomes" id="UP000814010">
    <property type="component" value="Unassembled WGS sequence"/>
</dbReference>
<dbReference type="Gene3D" id="3.30.470.20">
    <property type="entry name" value="ATP-grasp fold, B domain"/>
    <property type="match status" value="1"/>
</dbReference>
<gene>
    <name evidence="5" type="primary">purT</name>
    <name evidence="5" type="ORF">GIV53_19405</name>
</gene>
<reference evidence="5" key="1">
    <citation type="submission" date="2019-11" db="EMBL/GenBank/DDBJ databases">
        <title>Epiphytic Pseudomonas syringae from cherry orchards.</title>
        <authorList>
            <person name="Hulin M.T."/>
        </authorList>
    </citation>
    <scope>NUCLEOTIDE SEQUENCE</scope>
    <source>
        <strain evidence="5">PA-2-5E</strain>
    </source>
</reference>
<keyword evidence="3" id="KW-0067">ATP-binding</keyword>
<dbReference type="EMBL" id="WKAE01000258">
    <property type="protein sequence ID" value="MCF5631421.1"/>
    <property type="molecule type" value="Genomic_DNA"/>
</dbReference>
<evidence type="ECO:0000256" key="2">
    <source>
        <dbReference type="ARBA" id="ARBA00022741"/>
    </source>
</evidence>
<evidence type="ECO:0000259" key="4">
    <source>
        <dbReference type="Pfam" id="PF21244"/>
    </source>
</evidence>
<protein>
    <submittedName>
        <fullName evidence="5">Phosphoribosylglycinamide formyltransferase 2</fullName>
    </submittedName>
</protein>
<dbReference type="SUPFAM" id="SSF51246">
    <property type="entry name" value="Rudiment single hybrid motif"/>
    <property type="match status" value="1"/>
</dbReference>
<proteinExistence type="predicted"/>
<dbReference type="AlphaFoldDB" id="A0A9Q4A754"/>
<dbReference type="GO" id="GO:0005829">
    <property type="term" value="C:cytosol"/>
    <property type="evidence" value="ECO:0007669"/>
    <property type="project" value="TreeGrafter"/>
</dbReference>
<dbReference type="PANTHER" id="PTHR43055">
    <property type="entry name" value="FORMATE-DEPENDENT PHOSPHORIBOSYLGLYCINAMIDE FORMYLTRANSFERASE"/>
    <property type="match status" value="1"/>
</dbReference>
<dbReference type="PANTHER" id="PTHR43055:SF1">
    <property type="entry name" value="FORMATE-DEPENDENT PHOSPHORIBOSYLGLYCINAMIDE FORMYLTRANSFERASE"/>
    <property type="match status" value="1"/>
</dbReference>